<organism evidence="2 3">
    <name type="scientific">Jilunia laotingensis</name>
    <dbReference type="NCBI Taxonomy" id="2763675"/>
    <lineage>
        <taxon>Bacteria</taxon>
        <taxon>Pseudomonadati</taxon>
        <taxon>Bacteroidota</taxon>
        <taxon>Bacteroidia</taxon>
        <taxon>Bacteroidales</taxon>
        <taxon>Bacteroidaceae</taxon>
        <taxon>Jilunia</taxon>
    </lineage>
</organism>
<sequence>MGFSPEIKEQVMIATARHCCVCHSYKGINLEVHHLIQEANGGPNTFENAIPLCFDCHANAGHYNNKHPKDIKFSIPELTKARNDWYDFVKKNPTVEKKLISNQIHTCYYVLHAFDVLESVIKGDFSSVDKYRNKVFLSDNLILKEWKEILNSHLKDFGSNVEQKMIMEVRQFNSIEEYFQEYEGVEMTDKASVEYPYFEAKRKCDWCSLLRILKPNSFLEHLSKSGINAETFCTSLLRRNEDSCGGEIFEFAYTEYLEISPISFIFLGITNTSKEQIKLNSLLTKESTKILLPNFNLLSREMVLVPIATAINLQEIDRSKIVIEHIDGDRGRDFSRILSNGDFNEDDICFFNEEINPNSVIYNSNEGEYEVEIHSFDFNNLYSINSYWQCGSCPHLFVINKHGKQKYVRELLKSASFIQGFDTITVPDEIFEIVIRELEDETTYIERIHINGRLYCENVVLRKGESLSIIVSPNDKLIIRGHYEPHLFADSTLNDIWQRNEIIKQ</sequence>
<dbReference type="EMBL" id="JACRTF010000001">
    <property type="protein sequence ID" value="MBC8593756.1"/>
    <property type="molecule type" value="Genomic_DNA"/>
</dbReference>
<dbReference type="RefSeq" id="WP_262434861.1">
    <property type="nucleotide sequence ID" value="NZ_JACRTF010000001.1"/>
</dbReference>
<feature type="domain" description="HNH nuclease" evidence="1">
    <location>
        <begin position="7"/>
        <end position="58"/>
    </location>
</feature>
<comment type="caution">
    <text evidence="2">The sequence shown here is derived from an EMBL/GenBank/DDBJ whole genome shotgun (WGS) entry which is preliminary data.</text>
</comment>
<proteinExistence type="predicted"/>
<keyword evidence="2" id="KW-0378">Hydrolase</keyword>
<evidence type="ECO:0000313" key="3">
    <source>
        <dbReference type="Proteomes" id="UP000651085"/>
    </source>
</evidence>
<dbReference type="CDD" id="cd00085">
    <property type="entry name" value="HNHc"/>
    <property type="match status" value="1"/>
</dbReference>
<dbReference type="GO" id="GO:0003676">
    <property type="term" value="F:nucleic acid binding"/>
    <property type="evidence" value="ECO:0007669"/>
    <property type="project" value="InterPro"/>
</dbReference>
<keyword evidence="3" id="KW-1185">Reference proteome</keyword>
<evidence type="ECO:0000313" key="2">
    <source>
        <dbReference type="EMBL" id="MBC8593756.1"/>
    </source>
</evidence>
<keyword evidence="2" id="KW-0540">Nuclease</keyword>
<dbReference type="Pfam" id="PF01844">
    <property type="entry name" value="HNH"/>
    <property type="match status" value="1"/>
</dbReference>
<dbReference type="GO" id="GO:0008270">
    <property type="term" value="F:zinc ion binding"/>
    <property type="evidence" value="ECO:0007669"/>
    <property type="project" value="InterPro"/>
</dbReference>
<accession>A0A926F325</accession>
<gene>
    <name evidence="2" type="ORF">H8744_10955</name>
</gene>
<keyword evidence="2" id="KW-0255">Endonuclease</keyword>
<dbReference type="GO" id="GO:0004519">
    <property type="term" value="F:endonuclease activity"/>
    <property type="evidence" value="ECO:0007669"/>
    <property type="project" value="UniProtKB-KW"/>
</dbReference>
<protein>
    <submittedName>
        <fullName evidence="2">HNH endonuclease</fullName>
    </submittedName>
</protein>
<dbReference type="Gene3D" id="1.10.30.50">
    <property type="match status" value="1"/>
</dbReference>
<reference evidence="2" key="1">
    <citation type="submission" date="2020-08" db="EMBL/GenBank/DDBJ databases">
        <title>Genome public.</title>
        <authorList>
            <person name="Liu C."/>
            <person name="Sun Q."/>
        </authorList>
    </citation>
    <scope>NUCLEOTIDE SEQUENCE</scope>
    <source>
        <strain evidence="2">N12</strain>
    </source>
</reference>
<dbReference type="InterPro" id="IPR002711">
    <property type="entry name" value="HNH"/>
</dbReference>
<name>A0A926F325_9BACT</name>
<dbReference type="Proteomes" id="UP000651085">
    <property type="component" value="Unassembled WGS sequence"/>
</dbReference>
<dbReference type="SMART" id="SM00507">
    <property type="entry name" value="HNHc"/>
    <property type="match status" value="1"/>
</dbReference>
<evidence type="ECO:0000259" key="1">
    <source>
        <dbReference type="SMART" id="SM00507"/>
    </source>
</evidence>
<dbReference type="InterPro" id="IPR003615">
    <property type="entry name" value="HNH_nuc"/>
</dbReference>
<dbReference type="AlphaFoldDB" id="A0A926F325"/>